<evidence type="ECO:0000256" key="5">
    <source>
        <dbReference type="ARBA" id="ARBA00023244"/>
    </source>
</evidence>
<sequence length="500" mass="54608">MHSNLHQAQAHDILRSWQSERNVVNHHKDFVLPLFIVNDDEAIEAIESMPGVFRYGCNSAINYLEPLVNRYGLASVLLFPVITHSDSQTLLRARDESSDDGAEPSSSCGPSRSSSSSLSAGGSSRSSSESSLSNDDDRKPAIIPERASSAAGNSNSNNNSGSGKNNPFLNQNEETENLLGPDHQAEQHERAHPLDEQQQQQHTVGSWIPVASQGTPTEIHPPGQLLKVSKSYDVKLIKSIALSDEHNPVLRLVPKLRAKYPGLLIICDVCLCAFTSTGHCCLFEDHNRTKGSGAYTATDGKSQPSHFPIANRLTCHYLAKMSVEYAKRGCDVIAPSDMMDGRVFAIREKLNAMGLDHVAILSYSAKFASQLYGPFRQATDNAPEFGDRRAYQLPPGSRSLALKAVERDISEGADFVMVKPGGPYLDIIRDIKNHHPKVPIAVYQVSGEYAMIIMAAKAGLVDLEQSINESLTSYRRAGATIIITYFTPDILRKMGPLGAI</sequence>
<accession>A0A6G1SIY5</accession>
<feature type="compositionally biased region" description="Low complexity" evidence="11">
    <location>
        <begin position="147"/>
        <end position="166"/>
    </location>
</feature>
<feature type="compositionally biased region" description="Low complexity" evidence="11">
    <location>
        <begin position="103"/>
        <end position="133"/>
    </location>
</feature>
<dbReference type="GO" id="GO:0004655">
    <property type="term" value="F:porphobilinogen synthase activity"/>
    <property type="evidence" value="ECO:0007669"/>
    <property type="project" value="UniProtKB-EC"/>
</dbReference>
<dbReference type="Pfam" id="PF00490">
    <property type="entry name" value="ALAD"/>
    <property type="match status" value="2"/>
</dbReference>
<evidence type="ECO:0000256" key="6">
    <source>
        <dbReference type="ARBA" id="ARBA00025628"/>
    </source>
</evidence>
<dbReference type="PRINTS" id="PR00144">
    <property type="entry name" value="DALDHYDRTASE"/>
</dbReference>
<evidence type="ECO:0000256" key="1">
    <source>
        <dbReference type="ARBA" id="ARBA00004694"/>
    </source>
</evidence>
<evidence type="ECO:0000256" key="9">
    <source>
        <dbReference type="RuleBase" id="RU000515"/>
    </source>
</evidence>
<keyword evidence="4 9" id="KW-0456">Lyase</keyword>
<reference evidence="12" key="1">
    <citation type="submission" date="2018-10" db="EMBL/GenBank/DDBJ databases">
        <title>Transcriptome assembly of Aceria tosichella (Wheat curl mite) Type 2.</title>
        <authorList>
            <person name="Scully E.D."/>
            <person name="Geib S.M."/>
            <person name="Palmer N.A."/>
            <person name="Gupta A.K."/>
            <person name="Sarath G."/>
            <person name="Tatineni S."/>
        </authorList>
    </citation>
    <scope>NUCLEOTIDE SEQUENCE</scope>
    <source>
        <strain evidence="12">LincolnNE</strain>
    </source>
</reference>
<evidence type="ECO:0000256" key="7">
    <source>
        <dbReference type="ARBA" id="ARBA00025861"/>
    </source>
</evidence>
<comment type="similarity">
    <text evidence="2 10">Belongs to the ALAD family.</text>
</comment>
<dbReference type="GO" id="GO:0008270">
    <property type="term" value="F:zinc ion binding"/>
    <property type="evidence" value="ECO:0007669"/>
    <property type="project" value="TreeGrafter"/>
</dbReference>
<feature type="region of interest" description="Disordered" evidence="11">
    <location>
        <begin position="90"/>
        <end position="204"/>
    </location>
</feature>
<name>A0A6G1SIY5_9ACAR</name>
<dbReference type="InterPro" id="IPR030656">
    <property type="entry name" value="ALAD_AS"/>
</dbReference>
<protein>
    <recommendedName>
        <fullName evidence="9">Delta-aminolevulinic acid dehydratase</fullName>
        <ecNumber evidence="9">4.2.1.24</ecNumber>
    </recommendedName>
</protein>
<dbReference type="GO" id="GO:0005829">
    <property type="term" value="C:cytosol"/>
    <property type="evidence" value="ECO:0007669"/>
    <property type="project" value="TreeGrafter"/>
</dbReference>
<dbReference type="UniPathway" id="UPA00251">
    <property type="reaction ID" value="UER00318"/>
</dbReference>
<dbReference type="InterPro" id="IPR001731">
    <property type="entry name" value="ALAD"/>
</dbReference>
<comment type="subunit">
    <text evidence="7">Homooctamer; active form. Homohexamer; low activity form.</text>
</comment>
<dbReference type="PANTHER" id="PTHR11458:SF0">
    <property type="entry name" value="DELTA-AMINOLEVULINIC ACID DEHYDRATASE"/>
    <property type="match status" value="1"/>
</dbReference>
<evidence type="ECO:0000313" key="12">
    <source>
        <dbReference type="EMBL" id="MDE50506.1"/>
    </source>
</evidence>
<gene>
    <name evidence="12" type="primary">ALAD</name>
    <name evidence="12" type="ORF">g.3491</name>
</gene>
<proteinExistence type="inferred from homology"/>
<organism evidence="12">
    <name type="scientific">Aceria tosichella</name>
    <name type="common">wheat curl mite</name>
    <dbReference type="NCBI Taxonomy" id="561515"/>
    <lineage>
        <taxon>Eukaryota</taxon>
        <taxon>Metazoa</taxon>
        <taxon>Ecdysozoa</taxon>
        <taxon>Arthropoda</taxon>
        <taxon>Chelicerata</taxon>
        <taxon>Arachnida</taxon>
        <taxon>Acari</taxon>
        <taxon>Acariformes</taxon>
        <taxon>Trombidiformes</taxon>
        <taxon>Prostigmata</taxon>
        <taxon>Eupodina</taxon>
        <taxon>Eriophyoidea</taxon>
        <taxon>Eriophyidae</taxon>
        <taxon>Eriophyinae</taxon>
        <taxon>Aceriini</taxon>
        <taxon>Aceria</taxon>
    </lineage>
</organism>
<comment type="catalytic activity">
    <reaction evidence="8 9">
        <text>2 5-aminolevulinate = porphobilinogen + 2 H2O + H(+)</text>
        <dbReference type="Rhea" id="RHEA:24064"/>
        <dbReference type="ChEBI" id="CHEBI:15377"/>
        <dbReference type="ChEBI" id="CHEBI:15378"/>
        <dbReference type="ChEBI" id="CHEBI:58126"/>
        <dbReference type="ChEBI" id="CHEBI:356416"/>
        <dbReference type="EC" id="4.2.1.24"/>
    </reaction>
</comment>
<comment type="function">
    <text evidence="6">Catalyzes an early step in the biosynthesis of tetrapyrroles. Binds two molecules of 5-aminolevulinate per subunit, each at a distinct site, and catalyzes their condensation to form porphobilinogen.</text>
</comment>
<evidence type="ECO:0000256" key="10">
    <source>
        <dbReference type="RuleBase" id="RU004161"/>
    </source>
</evidence>
<dbReference type="PROSITE" id="PS00169">
    <property type="entry name" value="D_ALA_DEHYDRATASE"/>
    <property type="match status" value="1"/>
</dbReference>
<evidence type="ECO:0000256" key="8">
    <source>
        <dbReference type="ARBA" id="ARBA00047651"/>
    </source>
</evidence>
<comment type="pathway">
    <text evidence="1">Porphyrin-containing compound metabolism; protoporphyrin-IX biosynthesis; coproporphyrinogen-III from 5-aminolevulinate: step 1/4.</text>
</comment>
<dbReference type="InterPro" id="IPR013785">
    <property type="entry name" value="Aldolase_TIM"/>
</dbReference>
<dbReference type="SUPFAM" id="SSF51569">
    <property type="entry name" value="Aldolase"/>
    <property type="match status" value="2"/>
</dbReference>
<dbReference type="PANTHER" id="PTHR11458">
    <property type="entry name" value="DELTA-AMINOLEVULINIC ACID DEHYDRATASE"/>
    <property type="match status" value="1"/>
</dbReference>
<keyword evidence="5 9" id="KW-0627">Porphyrin biosynthesis</keyword>
<evidence type="ECO:0000256" key="3">
    <source>
        <dbReference type="ARBA" id="ARBA00023133"/>
    </source>
</evidence>
<dbReference type="Gene3D" id="3.20.20.70">
    <property type="entry name" value="Aldolase class I"/>
    <property type="match status" value="2"/>
</dbReference>
<evidence type="ECO:0000256" key="2">
    <source>
        <dbReference type="ARBA" id="ARBA00008055"/>
    </source>
</evidence>
<evidence type="ECO:0000256" key="4">
    <source>
        <dbReference type="ARBA" id="ARBA00023239"/>
    </source>
</evidence>
<dbReference type="GO" id="GO:0006782">
    <property type="term" value="P:protoporphyrinogen IX biosynthetic process"/>
    <property type="evidence" value="ECO:0007669"/>
    <property type="project" value="UniProtKB-UniPathway"/>
</dbReference>
<dbReference type="AlphaFoldDB" id="A0A6G1SIY5"/>
<keyword evidence="3" id="KW-0350">Heme biosynthesis</keyword>
<evidence type="ECO:0000256" key="11">
    <source>
        <dbReference type="SAM" id="MobiDB-lite"/>
    </source>
</evidence>
<dbReference type="EC" id="4.2.1.24" evidence="9"/>
<dbReference type="SMART" id="SM01004">
    <property type="entry name" value="ALAD"/>
    <property type="match status" value="1"/>
</dbReference>
<dbReference type="EMBL" id="GGYP01005735">
    <property type="protein sequence ID" value="MDE50506.1"/>
    <property type="molecule type" value="Transcribed_RNA"/>
</dbReference>
<feature type="compositionally biased region" description="Basic and acidic residues" evidence="11">
    <location>
        <begin position="183"/>
        <end position="195"/>
    </location>
</feature>